<keyword evidence="2" id="KW-1185">Reference proteome</keyword>
<evidence type="ECO:0000313" key="1">
    <source>
        <dbReference type="EMBL" id="CEM13046.1"/>
    </source>
</evidence>
<accession>A0A0G4FHQ0</accession>
<organism evidence="1 2">
    <name type="scientific">Vitrella brassicaformis (strain CCMP3155)</name>
    <dbReference type="NCBI Taxonomy" id="1169540"/>
    <lineage>
        <taxon>Eukaryota</taxon>
        <taxon>Sar</taxon>
        <taxon>Alveolata</taxon>
        <taxon>Colpodellida</taxon>
        <taxon>Vitrellaceae</taxon>
        <taxon>Vitrella</taxon>
    </lineage>
</organism>
<dbReference type="InParanoid" id="A0A0G4FHQ0"/>
<evidence type="ECO:0000313" key="2">
    <source>
        <dbReference type="Proteomes" id="UP000041254"/>
    </source>
</evidence>
<dbReference type="VEuPathDB" id="CryptoDB:Vbra_9200"/>
<dbReference type="AlphaFoldDB" id="A0A0G4FHQ0"/>
<gene>
    <name evidence="1" type="ORF">Vbra_9200</name>
</gene>
<dbReference type="Proteomes" id="UP000041254">
    <property type="component" value="Unassembled WGS sequence"/>
</dbReference>
<protein>
    <submittedName>
        <fullName evidence="1">Uncharacterized protein</fullName>
    </submittedName>
</protein>
<proteinExistence type="predicted"/>
<dbReference type="EMBL" id="CDMY01000442">
    <property type="protein sequence ID" value="CEM13046.1"/>
    <property type="molecule type" value="Genomic_DNA"/>
</dbReference>
<sequence length="302" mass="33678">MGSVTKCRSLEAPKKNGYLTVPTLKRGDWGWLGAASSLHHYAQGLNITIPGFSDAIRPGLLAVCKWKPDWVESVAEKLPHHPSEATKMFIENLSAAVERLRKEMEKEQRDVCVKSQEMDSCPPEFPLECTLGYRCATDRTACIEDGILKVANSSRSVLTTLGYLFQNPLPSGIGTVVSSATSIFKKRAAFSEFSLRTDGVVHFLEQRHGFSEEDARHFVALEWAVEFSRMGLELGYNALFLTLVPSIFTVGMMAGSKAIDLKSILDHVFSGPSDDPEAETLFEVVFRDERCWYDTFETLPKE</sequence>
<name>A0A0G4FHQ0_VITBC</name>
<dbReference type="PhylomeDB" id="A0A0G4FHQ0"/>
<reference evidence="1 2" key="1">
    <citation type="submission" date="2014-11" db="EMBL/GenBank/DDBJ databases">
        <authorList>
            <person name="Zhu J."/>
            <person name="Qi W."/>
            <person name="Song R."/>
        </authorList>
    </citation>
    <scope>NUCLEOTIDE SEQUENCE [LARGE SCALE GENOMIC DNA]</scope>
</reference>